<dbReference type="EMBL" id="CADCVV010000075">
    <property type="protein sequence ID" value="CAA9496218.1"/>
    <property type="molecule type" value="Genomic_DNA"/>
</dbReference>
<accession>A0A6J4SHW2</accession>
<sequence length="302" mass="33698">RGRRRPRRDADHRGAHARRLHDRQARGRAGLGGDRDAAPGRRRAVPARALPRTRGEGAHAVDPARHLPLGHRLRRKRDSGAGRRRHVRDVLHGRPVPPTRARLRPARSRARLPARDIGDGHVVAALHRAADLPLHRPRRAPARTRADRRRTDAVRPLARRWHLSRRRAASDGRHGVRNRRLDAGTDVTCDVGGDPRGRRPRVGSGQHLGPGRRCTRAGGPGDGVGDAQRSPRPSRRARRRGAHRRLPPCLPDRRGAGRGRGRDRRAHPRARDERLCRDRSGRAATCTRAARARACLLRGLPV</sequence>
<gene>
    <name evidence="2" type="ORF">AVDCRST_MAG17-1006</name>
</gene>
<name>A0A6J4SHW2_9ACTN</name>
<feature type="compositionally biased region" description="Basic residues" evidence="1">
    <location>
        <begin position="256"/>
        <end position="268"/>
    </location>
</feature>
<feature type="compositionally biased region" description="Basic and acidic residues" evidence="1">
    <location>
        <begin position="168"/>
        <end position="183"/>
    </location>
</feature>
<organism evidence="2">
    <name type="scientific">uncultured Solirubrobacterales bacterium</name>
    <dbReference type="NCBI Taxonomy" id="768556"/>
    <lineage>
        <taxon>Bacteria</taxon>
        <taxon>Bacillati</taxon>
        <taxon>Actinomycetota</taxon>
        <taxon>Thermoleophilia</taxon>
        <taxon>Solirubrobacterales</taxon>
        <taxon>environmental samples</taxon>
    </lineage>
</organism>
<dbReference type="AlphaFoldDB" id="A0A6J4SHW2"/>
<feature type="compositionally biased region" description="Basic and acidic residues" evidence="1">
    <location>
        <begin position="53"/>
        <end position="65"/>
    </location>
</feature>
<reference evidence="2" key="1">
    <citation type="submission" date="2020-02" db="EMBL/GenBank/DDBJ databases">
        <authorList>
            <person name="Meier V. D."/>
        </authorList>
    </citation>
    <scope>NUCLEOTIDE SEQUENCE</scope>
    <source>
        <strain evidence="2">AVDCRST_MAG17</strain>
    </source>
</reference>
<feature type="non-terminal residue" evidence="2">
    <location>
        <position position="1"/>
    </location>
</feature>
<feature type="region of interest" description="Disordered" evidence="1">
    <location>
        <begin position="1"/>
        <end position="108"/>
    </location>
</feature>
<protein>
    <submittedName>
        <fullName evidence="2">Uncharacterized MFS-type transporter</fullName>
    </submittedName>
</protein>
<evidence type="ECO:0000313" key="2">
    <source>
        <dbReference type="EMBL" id="CAA9496218.1"/>
    </source>
</evidence>
<feature type="non-terminal residue" evidence="2">
    <location>
        <position position="302"/>
    </location>
</feature>
<feature type="compositionally biased region" description="Basic residues" evidence="1">
    <location>
        <begin position="232"/>
        <end position="246"/>
    </location>
</feature>
<evidence type="ECO:0000256" key="1">
    <source>
        <dbReference type="SAM" id="MobiDB-lite"/>
    </source>
</evidence>
<feature type="compositionally biased region" description="Basic residues" evidence="1">
    <location>
        <begin position="68"/>
        <end position="87"/>
    </location>
</feature>
<feature type="region of interest" description="Disordered" evidence="1">
    <location>
        <begin position="163"/>
        <end position="276"/>
    </location>
</feature>
<proteinExistence type="predicted"/>